<name>A0A3P7GTU7_TOXCA</name>
<evidence type="ECO:0000313" key="1">
    <source>
        <dbReference type="EMBL" id="VDM44589.1"/>
    </source>
</evidence>
<proteinExistence type="predicted"/>
<sequence>MFQDGFKCADLVLKKIEYASVWVPPVKVIEDPHVDNVIARQLELSYRVVVRVKPPSDALLEGVVVKDLKNNEWKVTGEIERNNK</sequence>
<reference evidence="1" key="1">
    <citation type="submission" date="2018-11" db="EMBL/GenBank/DDBJ databases">
        <authorList>
            <consortium name="Pathogen Informatics"/>
        </authorList>
    </citation>
    <scope>NUCLEOTIDE SEQUENCE [LARGE SCALE GENOMIC DNA]</scope>
</reference>
<protein>
    <submittedName>
        <fullName evidence="1">Uncharacterized protein</fullName>
    </submittedName>
</protein>
<organism evidence="1">
    <name type="scientific">Toxocara canis</name>
    <name type="common">Canine roundworm</name>
    <dbReference type="NCBI Taxonomy" id="6265"/>
    <lineage>
        <taxon>Eukaryota</taxon>
        <taxon>Metazoa</taxon>
        <taxon>Ecdysozoa</taxon>
        <taxon>Nematoda</taxon>
        <taxon>Chromadorea</taxon>
        <taxon>Rhabditida</taxon>
        <taxon>Spirurina</taxon>
        <taxon>Ascaridomorpha</taxon>
        <taxon>Ascaridoidea</taxon>
        <taxon>Toxocaridae</taxon>
        <taxon>Toxocara</taxon>
    </lineage>
</organism>
<gene>
    <name evidence="1" type="ORF">TCNE_LOCUS13268</name>
</gene>
<dbReference type="EMBL" id="UYWY01021644">
    <property type="protein sequence ID" value="VDM44589.1"/>
    <property type="molecule type" value="Genomic_DNA"/>
</dbReference>
<dbReference type="AlphaFoldDB" id="A0A3P7GTU7"/>
<accession>A0A3P7GTU7</accession>